<feature type="region of interest" description="Disordered" evidence="2">
    <location>
        <begin position="171"/>
        <end position="191"/>
    </location>
</feature>
<feature type="transmembrane region" description="Helical" evidence="3">
    <location>
        <begin position="275"/>
        <end position="297"/>
    </location>
</feature>
<feature type="compositionally biased region" description="Basic and acidic residues" evidence="2">
    <location>
        <begin position="171"/>
        <end position="182"/>
    </location>
</feature>
<keyword evidence="3" id="KW-0812">Transmembrane</keyword>
<feature type="region of interest" description="Disordered" evidence="2">
    <location>
        <begin position="340"/>
        <end position="360"/>
    </location>
</feature>
<feature type="transmembrane region" description="Helical" evidence="3">
    <location>
        <begin position="212"/>
        <end position="230"/>
    </location>
</feature>
<evidence type="ECO:0000256" key="1">
    <source>
        <dbReference type="SAM" id="Coils"/>
    </source>
</evidence>
<protein>
    <submittedName>
        <fullName evidence="4">Uncharacterized protein</fullName>
    </submittedName>
</protein>
<evidence type="ECO:0000256" key="3">
    <source>
        <dbReference type="SAM" id="Phobius"/>
    </source>
</evidence>
<organism evidence="4 5">
    <name type="scientific">Lithocarpus litseifolius</name>
    <dbReference type="NCBI Taxonomy" id="425828"/>
    <lineage>
        <taxon>Eukaryota</taxon>
        <taxon>Viridiplantae</taxon>
        <taxon>Streptophyta</taxon>
        <taxon>Embryophyta</taxon>
        <taxon>Tracheophyta</taxon>
        <taxon>Spermatophyta</taxon>
        <taxon>Magnoliopsida</taxon>
        <taxon>eudicotyledons</taxon>
        <taxon>Gunneridae</taxon>
        <taxon>Pentapetalae</taxon>
        <taxon>rosids</taxon>
        <taxon>fabids</taxon>
        <taxon>Fagales</taxon>
        <taxon>Fagaceae</taxon>
        <taxon>Lithocarpus</taxon>
    </lineage>
</organism>
<keyword evidence="3" id="KW-0472">Membrane</keyword>
<gene>
    <name evidence="4" type="ORF">SO802_027975</name>
</gene>
<evidence type="ECO:0000313" key="5">
    <source>
        <dbReference type="Proteomes" id="UP001459277"/>
    </source>
</evidence>
<feature type="transmembrane region" description="Helical" evidence="3">
    <location>
        <begin position="895"/>
        <end position="914"/>
    </location>
</feature>
<comment type="caution">
    <text evidence="4">The sequence shown here is derived from an EMBL/GenBank/DDBJ whole genome shotgun (WGS) entry which is preliminary data.</text>
</comment>
<dbReference type="AlphaFoldDB" id="A0AAW2BNX1"/>
<evidence type="ECO:0000256" key="2">
    <source>
        <dbReference type="SAM" id="MobiDB-lite"/>
    </source>
</evidence>
<sequence length="1136" mass="131294">MDTMALAFWIERIAFLLILYQYIDLWLTTILLLIISNLIYFMCFSAICHVKIHWQGNPENPSPYPSSNASGSIIVSSTVSQENSTTTEKEREYAFWIERFAFILTTVPPHYYWGVWARRIAAGLLVLSNLVYTKDLIEYMTDLMESQQFSLFGSTNDPTETSKEEELIEGEAKMENDLHTENKDDDSNDRNVMKEDQAAVDRKITSKLSKSSFRVVAVLILVITPFYLNWDSMIFIYLAYVLHTLSFPIEHHYVVHYHHGISKAFLGISFIYGSLLFWMVPYGLYTLSSMVCLFYLTRNSRVREVQMVVGLAIRFFNSRVRELQMIVGLATRFFSYNSKESDKGEEPLEGQTTNQDELPQGDQEAFAEGEANNKREEELLGSKNGLDLKIPEREADDRYEDEFLLAYFLDDSRDTSNNSLASESESDRHGNPIDRYEDEFLLAYFLDDSSDTSHNSLATEGESDRHGNPIDRYEAEFFLPYFLDNSSRYEDEFSLPYFLDNSSNTSHNSLTTESESDSHGYPFDCGSGNGRQQGYGDLLEKKEDNIRERLIFKREIKDGGFEHIQAHHTLMEKLNQLEHENYTLAAKVHAYEEDRLNWEGQKKNLTEKLIAATASTDQFSDYYLQLIKENNLLLEKTNVTNIDLFKHENFKLMEEKNMISVKLDEATKSLENSKSKASNPNVQATMADHGKSFGVVEKTLFFFERFALLVALFIPEAKDLALLCVLIANLVYFTVCCITLDDHVASLFPFVMREYPFWIERLAFFLFSVSTNAHWQRYSYWERCIGVGLFIFTNAVYTYMMIFMDFKDFGSSCWSLFGSSNNNPTETSKGEKLIEEKAKMENDPHRENKNADNNESGGMELFDAEFHEFMLRTLKSVFRVAVASIPLIAPGCFNWRSTISFFFAYALFLLHFPIEHRNVVYRADEISIAFLGICYICGSLFLGVVAYGLYILTQLVCIIYLTSDSRLTQEQKIVSHAFRVFSSNSRESEKIEEPLEGQTTNKDKPPQGDQEAAAEDKANNKWEEDFLWSKIALDFKMAEQLWEDDDICEESWEADDPSDCSISNDWQQECGDLLDKKEYNWKKLIFKRKMKDEGFEHNQPHHALIKQLKLLEHDNNTLAVKLLNMMNNSSGRKRKT</sequence>
<feature type="coiled-coil region" evidence="1">
    <location>
        <begin position="574"/>
        <end position="608"/>
    </location>
</feature>
<name>A0AAW2BNX1_9ROSI</name>
<dbReference type="Proteomes" id="UP001459277">
    <property type="component" value="Unassembled WGS sequence"/>
</dbReference>
<evidence type="ECO:0000313" key="4">
    <source>
        <dbReference type="EMBL" id="KAK9987736.1"/>
    </source>
</evidence>
<feature type="region of interest" description="Disordered" evidence="2">
    <location>
        <begin position="988"/>
        <end position="1017"/>
    </location>
</feature>
<keyword evidence="5" id="KW-1185">Reference proteome</keyword>
<dbReference type="InterPro" id="IPR023298">
    <property type="entry name" value="ATPase_P-typ_TM_dom_sf"/>
</dbReference>
<accession>A0AAW2BNX1</accession>
<dbReference type="EMBL" id="JAZDWU010000010">
    <property type="protein sequence ID" value="KAK9987736.1"/>
    <property type="molecule type" value="Genomic_DNA"/>
</dbReference>
<reference evidence="4 5" key="1">
    <citation type="submission" date="2024-01" db="EMBL/GenBank/DDBJ databases">
        <title>A telomere-to-telomere, gap-free genome of sweet tea (Lithocarpus litseifolius).</title>
        <authorList>
            <person name="Zhou J."/>
        </authorList>
    </citation>
    <scope>NUCLEOTIDE SEQUENCE [LARGE SCALE GENOMIC DNA]</scope>
    <source>
        <strain evidence="4">Zhou-2022a</strain>
        <tissue evidence="4">Leaf</tissue>
    </source>
</reference>
<feature type="transmembrane region" description="Helical" evidence="3">
    <location>
        <begin position="720"/>
        <end position="738"/>
    </location>
</feature>
<feature type="transmembrane region" description="Helical" evidence="3">
    <location>
        <begin position="30"/>
        <end position="52"/>
    </location>
</feature>
<feature type="transmembrane region" description="Helical" evidence="3">
    <location>
        <begin position="926"/>
        <end position="950"/>
    </location>
</feature>
<keyword evidence="1" id="KW-0175">Coiled coil</keyword>
<feature type="transmembrane region" description="Helical" evidence="3">
    <location>
        <begin position="787"/>
        <end position="806"/>
    </location>
</feature>
<proteinExistence type="predicted"/>
<dbReference type="SUPFAM" id="SSF81665">
    <property type="entry name" value="Calcium ATPase, transmembrane domain M"/>
    <property type="match status" value="1"/>
</dbReference>
<keyword evidence="3" id="KW-1133">Transmembrane helix</keyword>